<keyword evidence="7" id="KW-0010">Activator</keyword>
<dbReference type="SUPFAM" id="SSF52540">
    <property type="entry name" value="P-loop containing nucleoside triphosphate hydrolases"/>
    <property type="match status" value="1"/>
</dbReference>
<evidence type="ECO:0000313" key="13">
    <source>
        <dbReference type="Proteomes" id="UP000001695"/>
    </source>
</evidence>
<dbReference type="FunFam" id="3.40.50.2300:FF:000018">
    <property type="entry name" value="DNA-binding transcriptional regulator NtrC"/>
    <property type="match status" value="1"/>
</dbReference>
<dbReference type="EMBL" id="CP001016">
    <property type="protein sequence ID" value="ACB93841.1"/>
    <property type="molecule type" value="Genomic_DNA"/>
</dbReference>
<keyword evidence="1 9" id="KW-0597">Phosphoprotein</keyword>
<dbReference type="PROSITE" id="PS00688">
    <property type="entry name" value="SIGMA54_INTERACT_3"/>
    <property type="match status" value="1"/>
</dbReference>
<dbReference type="STRING" id="395963.Bind_0185"/>
<reference evidence="13" key="1">
    <citation type="submission" date="2008-03" db="EMBL/GenBank/DDBJ databases">
        <title>Complete sequence of chromosome of Beijerinckia indica subsp. indica ATCC 9039.</title>
        <authorList>
            <consortium name="US DOE Joint Genome Institute"/>
            <person name="Copeland A."/>
            <person name="Lucas S."/>
            <person name="Lapidus A."/>
            <person name="Glavina del Rio T."/>
            <person name="Dalin E."/>
            <person name="Tice H."/>
            <person name="Bruce D."/>
            <person name="Goodwin L."/>
            <person name="Pitluck S."/>
            <person name="LaButti K."/>
            <person name="Schmutz J."/>
            <person name="Larimer F."/>
            <person name="Land M."/>
            <person name="Hauser L."/>
            <person name="Kyrpides N."/>
            <person name="Mikhailova N."/>
            <person name="Dunfield P.F."/>
            <person name="Dedysh S.N."/>
            <person name="Liesack W."/>
            <person name="Saw J.H."/>
            <person name="Alam M."/>
            <person name="Chen Y."/>
            <person name="Murrell J.C."/>
            <person name="Richardson P."/>
        </authorList>
    </citation>
    <scope>NUCLEOTIDE SEQUENCE [LARGE SCALE GENOMIC DNA]</scope>
    <source>
        <strain evidence="13">ATCC 9039 / DSM 1715 / NCIMB 8712</strain>
    </source>
</reference>
<dbReference type="InterPro" id="IPR001789">
    <property type="entry name" value="Sig_transdc_resp-reg_receiver"/>
</dbReference>
<reference evidence="12 13" key="2">
    <citation type="journal article" date="2010" name="J. Bacteriol.">
        <title>Complete genome sequence of Beijerinckia indica subsp. indica.</title>
        <authorList>
            <person name="Tamas I."/>
            <person name="Dedysh S.N."/>
            <person name="Liesack W."/>
            <person name="Stott M.B."/>
            <person name="Alam M."/>
            <person name="Murrell J.C."/>
            <person name="Dunfield P.F."/>
        </authorList>
    </citation>
    <scope>NUCLEOTIDE SEQUENCE [LARGE SCALE GENOMIC DNA]</scope>
    <source>
        <strain evidence="13">ATCC 9039 / DSM 1715 / NCIMB 8712</strain>
    </source>
</reference>
<keyword evidence="2" id="KW-0547">Nucleotide-binding</keyword>
<name>B2ICF2_BEII9</name>
<dbReference type="InterPro" id="IPR011006">
    <property type="entry name" value="CheY-like_superfamily"/>
</dbReference>
<dbReference type="CDD" id="cd17549">
    <property type="entry name" value="REC_DctD-like"/>
    <property type="match status" value="1"/>
</dbReference>
<organism evidence="12 13">
    <name type="scientific">Beijerinckia indica subsp. indica (strain ATCC 9039 / DSM 1715 / NCIMB 8712)</name>
    <dbReference type="NCBI Taxonomy" id="395963"/>
    <lineage>
        <taxon>Bacteria</taxon>
        <taxon>Pseudomonadati</taxon>
        <taxon>Pseudomonadota</taxon>
        <taxon>Alphaproteobacteria</taxon>
        <taxon>Hyphomicrobiales</taxon>
        <taxon>Beijerinckiaceae</taxon>
        <taxon>Beijerinckia</taxon>
    </lineage>
</organism>
<dbReference type="SUPFAM" id="SSF52172">
    <property type="entry name" value="CheY-like"/>
    <property type="match status" value="1"/>
</dbReference>
<gene>
    <name evidence="12" type="ordered locus">Bind_0185</name>
</gene>
<dbReference type="Gene3D" id="1.10.8.60">
    <property type="match status" value="1"/>
</dbReference>
<feature type="domain" description="Response regulatory" evidence="11">
    <location>
        <begin position="2"/>
        <end position="116"/>
    </location>
</feature>
<dbReference type="InterPro" id="IPR025943">
    <property type="entry name" value="Sigma_54_int_dom_ATP-bd_2"/>
</dbReference>
<dbReference type="GO" id="GO:0005524">
    <property type="term" value="F:ATP binding"/>
    <property type="evidence" value="ECO:0007669"/>
    <property type="project" value="UniProtKB-KW"/>
</dbReference>
<dbReference type="Gene3D" id="1.10.10.60">
    <property type="entry name" value="Homeodomain-like"/>
    <property type="match status" value="1"/>
</dbReference>
<dbReference type="HOGENOM" id="CLU_000445_0_5_5"/>
<dbReference type="InterPro" id="IPR002197">
    <property type="entry name" value="HTH_Fis"/>
</dbReference>
<keyword evidence="5" id="KW-0805">Transcription regulation</keyword>
<keyword evidence="13" id="KW-1185">Reference proteome</keyword>
<dbReference type="Pfam" id="PF02954">
    <property type="entry name" value="HTH_8"/>
    <property type="match status" value="1"/>
</dbReference>
<dbReference type="PROSITE" id="PS00676">
    <property type="entry name" value="SIGMA54_INTERACT_2"/>
    <property type="match status" value="1"/>
</dbReference>
<dbReference type="Pfam" id="PF25601">
    <property type="entry name" value="AAA_lid_14"/>
    <property type="match status" value="1"/>
</dbReference>
<evidence type="ECO:0000256" key="8">
    <source>
        <dbReference type="ARBA" id="ARBA00023163"/>
    </source>
</evidence>
<dbReference type="InterPro" id="IPR058031">
    <property type="entry name" value="AAA_lid_NorR"/>
</dbReference>
<dbReference type="GO" id="GO:0043565">
    <property type="term" value="F:sequence-specific DNA binding"/>
    <property type="evidence" value="ECO:0007669"/>
    <property type="project" value="InterPro"/>
</dbReference>
<dbReference type="PROSITE" id="PS00675">
    <property type="entry name" value="SIGMA54_INTERACT_1"/>
    <property type="match status" value="1"/>
</dbReference>
<dbReference type="InterPro" id="IPR025662">
    <property type="entry name" value="Sigma_54_int_dom_ATP-bd_1"/>
</dbReference>
<keyword evidence="6" id="KW-0238">DNA-binding</keyword>
<keyword evidence="4" id="KW-0902">Two-component regulatory system</keyword>
<dbReference type="PROSITE" id="PS50045">
    <property type="entry name" value="SIGMA54_INTERACT_4"/>
    <property type="match status" value="1"/>
</dbReference>
<dbReference type="InterPro" id="IPR002078">
    <property type="entry name" value="Sigma_54_int"/>
</dbReference>
<dbReference type="Gene3D" id="3.40.50.2300">
    <property type="match status" value="1"/>
</dbReference>
<dbReference type="Pfam" id="PF00072">
    <property type="entry name" value="Response_reg"/>
    <property type="match status" value="1"/>
</dbReference>
<evidence type="ECO:0000256" key="3">
    <source>
        <dbReference type="ARBA" id="ARBA00022840"/>
    </source>
</evidence>
<feature type="modified residue" description="4-aspartylphosphate" evidence="9">
    <location>
        <position position="51"/>
    </location>
</feature>
<evidence type="ECO:0000256" key="9">
    <source>
        <dbReference type="PROSITE-ProRule" id="PRU00169"/>
    </source>
</evidence>
<evidence type="ECO:0000256" key="7">
    <source>
        <dbReference type="ARBA" id="ARBA00023159"/>
    </source>
</evidence>
<dbReference type="InterPro" id="IPR009057">
    <property type="entry name" value="Homeodomain-like_sf"/>
</dbReference>
<evidence type="ECO:0000259" key="10">
    <source>
        <dbReference type="PROSITE" id="PS50045"/>
    </source>
</evidence>
<dbReference type="CDD" id="cd00009">
    <property type="entry name" value="AAA"/>
    <property type="match status" value="1"/>
</dbReference>
<dbReference type="PANTHER" id="PTHR32071">
    <property type="entry name" value="TRANSCRIPTIONAL REGULATORY PROTEIN"/>
    <property type="match status" value="1"/>
</dbReference>
<dbReference type="GO" id="GO:0006355">
    <property type="term" value="P:regulation of DNA-templated transcription"/>
    <property type="evidence" value="ECO:0007669"/>
    <property type="project" value="InterPro"/>
</dbReference>
<protein>
    <submittedName>
        <fullName evidence="12">Two component, sigma54 specific, transcriptional regulator, Fis family</fullName>
    </submittedName>
</protein>
<evidence type="ECO:0000313" key="12">
    <source>
        <dbReference type="EMBL" id="ACB93841.1"/>
    </source>
</evidence>
<dbReference type="RefSeq" id="WP_012383199.1">
    <property type="nucleotide sequence ID" value="NC_010581.1"/>
</dbReference>
<dbReference type="KEGG" id="bid:Bind_0185"/>
<proteinExistence type="predicted"/>
<keyword evidence="3" id="KW-0067">ATP-binding</keyword>
<evidence type="ECO:0000256" key="1">
    <source>
        <dbReference type="ARBA" id="ARBA00022553"/>
    </source>
</evidence>
<evidence type="ECO:0000259" key="11">
    <source>
        <dbReference type="PROSITE" id="PS50110"/>
    </source>
</evidence>
<dbReference type="InterPro" id="IPR003593">
    <property type="entry name" value="AAA+_ATPase"/>
</dbReference>
<feature type="domain" description="Sigma-54 factor interaction" evidence="10">
    <location>
        <begin position="141"/>
        <end position="370"/>
    </location>
</feature>
<dbReference type="SUPFAM" id="SSF46689">
    <property type="entry name" value="Homeodomain-like"/>
    <property type="match status" value="1"/>
</dbReference>
<dbReference type="InterPro" id="IPR025944">
    <property type="entry name" value="Sigma_54_int_dom_CS"/>
</dbReference>
<dbReference type="PROSITE" id="PS50110">
    <property type="entry name" value="RESPONSE_REGULATORY"/>
    <property type="match status" value="1"/>
</dbReference>
<dbReference type="eggNOG" id="COG2204">
    <property type="taxonomic scope" value="Bacteria"/>
</dbReference>
<evidence type="ECO:0000256" key="5">
    <source>
        <dbReference type="ARBA" id="ARBA00023015"/>
    </source>
</evidence>
<dbReference type="SMART" id="SM00382">
    <property type="entry name" value="AAA"/>
    <property type="match status" value="1"/>
</dbReference>
<evidence type="ECO:0000256" key="2">
    <source>
        <dbReference type="ARBA" id="ARBA00022741"/>
    </source>
</evidence>
<dbReference type="InterPro" id="IPR027417">
    <property type="entry name" value="P-loop_NTPase"/>
</dbReference>
<dbReference type="Proteomes" id="UP000001695">
    <property type="component" value="Chromosome"/>
</dbReference>
<dbReference type="SMART" id="SM00448">
    <property type="entry name" value="REC"/>
    <property type="match status" value="1"/>
</dbReference>
<dbReference type="PANTHER" id="PTHR32071:SF57">
    <property type="entry name" value="C4-DICARBOXYLATE TRANSPORT TRANSCRIPTIONAL REGULATORY PROTEIN DCTD"/>
    <property type="match status" value="1"/>
</dbReference>
<accession>B2ICF2</accession>
<dbReference type="AlphaFoldDB" id="B2ICF2"/>
<keyword evidence="8" id="KW-0804">Transcription</keyword>
<dbReference type="Gene3D" id="3.40.50.300">
    <property type="entry name" value="P-loop containing nucleotide triphosphate hydrolases"/>
    <property type="match status" value="1"/>
</dbReference>
<evidence type="ECO:0000256" key="4">
    <source>
        <dbReference type="ARBA" id="ARBA00023012"/>
    </source>
</evidence>
<dbReference type="GO" id="GO:0000160">
    <property type="term" value="P:phosphorelay signal transduction system"/>
    <property type="evidence" value="ECO:0007669"/>
    <property type="project" value="UniProtKB-KW"/>
</dbReference>
<evidence type="ECO:0000256" key="6">
    <source>
        <dbReference type="ARBA" id="ARBA00023125"/>
    </source>
</evidence>
<sequence length="446" mass="49967">MDVAFIDDDEILCAANVQALVLAGLDVVTYHSAMAALDELNSEFTGVVVSDIRMPGIDGLQFFKYLKKIDPDLPVILITGHGDISMAVDALRDGVYDFISKPYTFDRLLGSIRHALESRRLVLENRRLKRQIEASAINLPLLGSSPAMERLRQTLHQLADADVDVLIEGETGTGKEVVANTLHQWSHRSNRPFVALNCGALPESVIESELFGHEAGAFTGAVKKRVGRIEHAHGGTLFLDEIESMPPVLQVKLLRVLETREIAPLGTNNIRHVDIRVVAASKTDLRTLVERNSFREDLYYRLHVAYIHIPPLRERKADVSLLFGYFLANAAKRFRRSPVAITEMVRHHLNSYDWPGNVRELVHYAERVALGLVEEQKQVSAEPEATLRERMDAFEADQIRAALAANSGDIQETVKSLGIARKTLYDKLHRYSIDQTIFRGTHTKSL</sequence>
<dbReference type="FunFam" id="3.40.50.300:FF:000006">
    <property type="entry name" value="DNA-binding transcriptional regulator NtrC"/>
    <property type="match status" value="1"/>
</dbReference>
<dbReference type="Pfam" id="PF00158">
    <property type="entry name" value="Sigma54_activat"/>
    <property type="match status" value="1"/>
</dbReference>